<feature type="signal peptide" evidence="1">
    <location>
        <begin position="1"/>
        <end position="20"/>
    </location>
</feature>
<evidence type="ECO:0008006" key="3">
    <source>
        <dbReference type="Google" id="ProtNLM"/>
    </source>
</evidence>
<feature type="chain" id="PRO_5028199431" description="Lipoprotein" evidence="1">
    <location>
        <begin position="21"/>
        <end position="134"/>
    </location>
</feature>
<comment type="caution">
    <text evidence="2">The sequence shown here is derived from an EMBL/GenBank/DDBJ whole genome shotgun (WGS) entry which is preliminary data.</text>
</comment>
<name>A0A7C4EJ26_9BACT</name>
<protein>
    <recommendedName>
        <fullName evidence="3">Lipoprotein</fullName>
    </recommendedName>
</protein>
<accession>A0A7C4EJ26</accession>
<dbReference type="AlphaFoldDB" id="A0A7C4EJ26"/>
<keyword evidence="1" id="KW-0732">Signal</keyword>
<reference evidence="2" key="1">
    <citation type="journal article" date="2020" name="mSystems">
        <title>Genome- and Community-Level Interaction Insights into Carbon Utilization and Element Cycling Functions of Hydrothermarchaeota in Hydrothermal Sediment.</title>
        <authorList>
            <person name="Zhou Z."/>
            <person name="Liu Y."/>
            <person name="Xu W."/>
            <person name="Pan J."/>
            <person name="Luo Z.H."/>
            <person name="Li M."/>
        </authorList>
    </citation>
    <scope>NUCLEOTIDE SEQUENCE [LARGE SCALE GENOMIC DNA]</scope>
    <source>
        <strain evidence="2">SpSt-413</strain>
    </source>
</reference>
<proteinExistence type="predicted"/>
<evidence type="ECO:0000256" key="1">
    <source>
        <dbReference type="SAM" id="SignalP"/>
    </source>
</evidence>
<dbReference type="EMBL" id="DSRP01000711">
    <property type="protein sequence ID" value="HGG93304.1"/>
    <property type="molecule type" value="Genomic_DNA"/>
</dbReference>
<sequence>MRKVYLFVCLALVALGLPLAGECAAKDPTGRYVFSEPGYKGTMTISRMGPGYVFTFKTTSLSNGQMCDFKSFETPMDEGGGRVDDDLPAKGGTKDDGIKFTISFKGDTAIVDAESKGDECGMSGNFSGSYRKAK</sequence>
<evidence type="ECO:0000313" key="2">
    <source>
        <dbReference type="EMBL" id="HGG93304.1"/>
    </source>
</evidence>
<gene>
    <name evidence="2" type="ORF">ENR59_10205</name>
</gene>
<organism evidence="2">
    <name type="scientific">Fundidesulfovibrio putealis</name>
    <dbReference type="NCBI Taxonomy" id="270496"/>
    <lineage>
        <taxon>Bacteria</taxon>
        <taxon>Pseudomonadati</taxon>
        <taxon>Thermodesulfobacteriota</taxon>
        <taxon>Desulfovibrionia</taxon>
        <taxon>Desulfovibrionales</taxon>
        <taxon>Desulfovibrionaceae</taxon>
        <taxon>Fundidesulfovibrio</taxon>
    </lineage>
</organism>